<dbReference type="EMBL" id="LJZQ01000008">
    <property type="protein sequence ID" value="KPQ29125.1"/>
    <property type="molecule type" value="Genomic_DNA"/>
</dbReference>
<dbReference type="AlphaFoldDB" id="A0A0P7Z450"/>
<reference evidence="2 3" key="1">
    <citation type="submission" date="2015-09" db="EMBL/GenBank/DDBJ databases">
        <title>Identification and resolution of microdiversity through metagenomic sequencing of parallel consortia.</title>
        <authorList>
            <person name="Nelson W.C."/>
            <person name="Romine M.F."/>
            <person name="Lindemann S.R."/>
        </authorList>
    </citation>
    <scope>NUCLEOTIDE SEQUENCE [LARGE SCALE GENOMIC DNA]</scope>
    <source>
        <strain evidence="2">HL-55</strain>
    </source>
</reference>
<protein>
    <submittedName>
        <fullName evidence="2">Uncharacterized protein</fullName>
    </submittedName>
</protein>
<organism evidence="2 3">
    <name type="scientific">Marinobacter excellens HL-55</name>
    <dbReference type="NCBI Taxonomy" id="1305731"/>
    <lineage>
        <taxon>Bacteria</taxon>
        <taxon>Pseudomonadati</taxon>
        <taxon>Pseudomonadota</taxon>
        <taxon>Gammaproteobacteria</taxon>
        <taxon>Pseudomonadales</taxon>
        <taxon>Marinobacteraceae</taxon>
        <taxon>Marinobacter</taxon>
    </lineage>
</organism>
<keyword evidence="1" id="KW-0472">Membrane</keyword>
<sequence length="129" mass="14525">MTVHQYTESSRNVISGITFFETLVACSILARTASLKRAFFCASCSQNCELLGIACEILGIDVVYLLLAASAVSHSEFAAYSVMRNLWFYRVLVILIAILKPPDRTVRRFSRMTLMLPTSFFTTENVRDL</sequence>
<keyword evidence="1" id="KW-0812">Transmembrane</keyword>
<evidence type="ECO:0000313" key="2">
    <source>
        <dbReference type="EMBL" id="KPQ29125.1"/>
    </source>
</evidence>
<evidence type="ECO:0000256" key="1">
    <source>
        <dbReference type="SAM" id="Phobius"/>
    </source>
</evidence>
<dbReference type="PATRIC" id="fig|1305731.5.peg.327"/>
<accession>A0A0P7Z450</accession>
<proteinExistence type="predicted"/>
<comment type="caution">
    <text evidence="2">The sequence shown here is derived from an EMBL/GenBank/DDBJ whole genome shotgun (WGS) entry which is preliminary data.</text>
</comment>
<feature type="transmembrane region" description="Helical" evidence="1">
    <location>
        <begin position="50"/>
        <end position="71"/>
    </location>
</feature>
<evidence type="ECO:0000313" key="3">
    <source>
        <dbReference type="Proteomes" id="UP000050416"/>
    </source>
</evidence>
<gene>
    <name evidence="2" type="ORF">HLUCCX14_07565</name>
</gene>
<feature type="transmembrane region" description="Helical" evidence="1">
    <location>
        <begin position="77"/>
        <end position="99"/>
    </location>
</feature>
<dbReference type="Proteomes" id="UP000050416">
    <property type="component" value="Unassembled WGS sequence"/>
</dbReference>
<feature type="transmembrane region" description="Helical" evidence="1">
    <location>
        <begin position="12"/>
        <end position="30"/>
    </location>
</feature>
<name>A0A0P7Z450_9GAMM</name>
<keyword evidence="1" id="KW-1133">Transmembrane helix</keyword>